<name>A0AAT9H3M3_9FLAO</name>
<dbReference type="AlphaFoldDB" id="A0AAT9H3M3"/>
<reference evidence="1" key="1">
    <citation type="submission" date="2024-05" db="EMBL/GenBank/DDBJ databases">
        <title>Whole-Genome Sequence of CFS9, a Potential Fish Probiotic Isolated from the Body Surface of Silurus asotus.</title>
        <authorList>
            <person name="Kojima M."/>
            <person name="Tobioka K."/>
            <person name="Yokota K."/>
            <person name="Nakatani H."/>
            <person name="Hori K."/>
            <person name="Tamaru Y."/>
            <person name="Okazaki F."/>
        </authorList>
    </citation>
    <scope>NUCLEOTIDE SEQUENCE</scope>
    <source>
        <strain evidence="1">CFS9</strain>
    </source>
</reference>
<sequence length="86" mass="10115">MHIPLKFQIMSTTNLSQETETRLTNFFNNTINPKEMAKAIRQVNYILALGVLREHETLKNEVSNIENSFYWLNELAEVLNPYLDEE</sequence>
<gene>
    <name evidence="1" type="ORF">CFS9_27040</name>
</gene>
<protein>
    <submittedName>
        <fullName evidence="1">Uncharacterized protein</fullName>
    </submittedName>
</protein>
<accession>A0AAT9H3M3</accession>
<evidence type="ECO:0000313" key="1">
    <source>
        <dbReference type="EMBL" id="BFM44063.1"/>
    </source>
</evidence>
<dbReference type="EMBL" id="AP031573">
    <property type="protein sequence ID" value="BFM44063.1"/>
    <property type="molecule type" value="Genomic_DNA"/>
</dbReference>
<organism evidence="1">
    <name type="scientific">Flavobacterium sp. CFS9</name>
    <dbReference type="NCBI Taxonomy" id="3143118"/>
    <lineage>
        <taxon>Bacteria</taxon>
        <taxon>Pseudomonadati</taxon>
        <taxon>Bacteroidota</taxon>
        <taxon>Flavobacteriia</taxon>
        <taxon>Flavobacteriales</taxon>
        <taxon>Flavobacteriaceae</taxon>
        <taxon>Flavobacterium</taxon>
    </lineage>
</organism>
<proteinExistence type="predicted"/>